<organism evidence="7 8">
    <name type="scientific">Segetibacter aerophilus</name>
    <dbReference type="NCBI Taxonomy" id="670293"/>
    <lineage>
        <taxon>Bacteria</taxon>
        <taxon>Pseudomonadati</taxon>
        <taxon>Bacteroidota</taxon>
        <taxon>Chitinophagia</taxon>
        <taxon>Chitinophagales</taxon>
        <taxon>Chitinophagaceae</taxon>
        <taxon>Segetibacter</taxon>
    </lineage>
</organism>
<dbReference type="Pfam" id="PF00092">
    <property type="entry name" value="VWA"/>
    <property type="match status" value="1"/>
</dbReference>
<comment type="caution">
    <text evidence="7">The sequence shown here is derived from an EMBL/GenBank/DDBJ whole genome shotgun (WGS) entry which is preliminary data.</text>
</comment>
<dbReference type="PROSITE" id="PS50234">
    <property type="entry name" value="VWFA"/>
    <property type="match status" value="1"/>
</dbReference>
<dbReference type="Gene3D" id="3.40.50.410">
    <property type="entry name" value="von Willebrand factor, type A domain"/>
    <property type="match status" value="1"/>
</dbReference>
<feature type="transmembrane region" description="Helical" evidence="5">
    <location>
        <begin position="309"/>
        <end position="330"/>
    </location>
</feature>
<feature type="transmembrane region" description="Helical" evidence="5">
    <location>
        <begin position="58"/>
        <end position="79"/>
    </location>
</feature>
<dbReference type="SUPFAM" id="SSF53300">
    <property type="entry name" value="vWA-like"/>
    <property type="match status" value="1"/>
</dbReference>
<dbReference type="EMBL" id="BJYT01000008">
    <property type="protein sequence ID" value="GEO09970.1"/>
    <property type="molecule type" value="Genomic_DNA"/>
</dbReference>
<dbReference type="PANTHER" id="PTHR22550">
    <property type="entry name" value="SPORE GERMINATION PROTEIN"/>
    <property type="match status" value="1"/>
</dbReference>
<evidence type="ECO:0000259" key="6">
    <source>
        <dbReference type="PROSITE" id="PS50234"/>
    </source>
</evidence>
<evidence type="ECO:0000256" key="5">
    <source>
        <dbReference type="SAM" id="Phobius"/>
    </source>
</evidence>
<evidence type="ECO:0000313" key="7">
    <source>
        <dbReference type="EMBL" id="GEO09970.1"/>
    </source>
</evidence>
<keyword evidence="2 5" id="KW-0812">Transmembrane</keyword>
<feature type="domain" description="VWFA" evidence="6">
    <location>
        <begin position="96"/>
        <end position="289"/>
    </location>
</feature>
<dbReference type="RefSeq" id="WP_147204081.1">
    <property type="nucleotide sequence ID" value="NZ_BJYT01000008.1"/>
</dbReference>
<dbReference type="AlphaFoldDB" id="A0A512BDD8"/>
<accession>A0A512BDD8</accession>
<feature type="transmembrane region" description="Helical" evidence="5">
    <location>
        <begin position="16"/>
        <end position="32"/>
    </location>
</feature>
<dbReference type="OrthoDB" id="6206554at2"/>
<dbReference type="Proteomes" id="UP000321513">
    <property type="component" value="Unassembled WGS sequence"/>
</dbReference>
<dbReference type="PANTHER" id="PTHR22550:SF5">
    <property type="entry name" value="LEUCINE ZIPPER PROTEIN 4"/>
    <property type="match status" value="1"/>
</dbReference>
<evidence type="ECO:0000256" key="3">
    <source>
        <dbReference type="ARBA" id="ARBA00022989"/>
    </source>
</evidence>
<protein>
    <submittedName>
        <fullName evidence="7">BatA protein</fullName>
    </submittedName>
</protein>
<keyword evidence="1" id="KW-1003">Cell membrane</keyword>
<keyword evidence="3 5" id="KW-1133">Transmembrane helix</keyword>
<dbReference type="Pfam" id="PF07584">
    <property type="entry name" value="BatA"/>
    <property type="match status" value="1"/>
</dbReference>
<dbReference type="InterPro" id="IPR036465">
    <property type="entry name" value="vWFA_dom_sf"/>
</dbReference>
<gene>
    <name evidence="7" type="primary">batA</name>
    <name evidence="7" type="ORF">SAE01_24660</name>
</gene>
<proteinExistence type="predicted"/>
<evidence type="ECO:0000256" key="2">
    <source>
        <dbReference type="ARBA" id="ARBA00022692"/>
    </source>
</evidence>
<sequence length="335" mass="37852">MLYQWFQNITFHNSEALSLLFIIPIIAIWYYGNVKKRQGSMLVTTTHFLSDIRSSKTWLQNFPFVLRCIALACLIVALARPQHKFSEQQTEGEGIDIVLCFDISGSMTEKDFTPNRLEASKEVAQSFVNERTGDRIGVVIFSRQSFTLCPITTDKTAILSQIANIHSGYLEEEGTSIGSGLATSVDRLKNQKTKSKIVILLTDGVDFGGLIPPDIAKEMAKLYGIKVYTIGVGSEKEIDEQVQTPYGKMNNRKKLEFNEGLLKNIAVETGGQYFHAVDQNALKNIYASINKLEKTKVEITSYDRFTEEFLPWLVIAFVFLVIEAVLRYTVFKKFP</sequence>
<keyword evidence="8" id="KW-1185">Reference proteome</keyword>
<dbReference type="InterPro" id="IPR024163">
    <property type="entry name" value="Aerotolerance_reg_N"/>
</dbReference>
<name>A0A512BDD8_9BACT</name>
<reference evidence="7 8" key="1">
    <citation type="submission" date="2019-07" db="EMBL/GenBank/DDBJ databases">
        <title>Whole genome shotgun sequence of Segetibacter aerophilus NBRC 106135.</title>
        <authorList>
            <person name="Hosoyama A."/>
            <person name="Uohara A."/>
            <person name="Ohji S."/>
            <person name="Ichikawa N."/>
        </authorList>
    </citation>
    <scope>NUCLEOTIDE SEQUENCE [LARGE SCALE GENOMIC DNA]</scope>
    <source>
        <strain evidence="7 8">NBRC 106135</strain>
    </source>
</reference>
<evidence type="ECO:0000256" key="1">
    <source>
        <dbReference type="ARBA" id="ARBA00022475"/>
    </source>
</evidence>
<dbReference type="InterPro" id="IPR002035">
    <property type="entry name" value="VWF_A"/>
</dbReference>
<evidence type="ECO:0000313" key="8">
    <source>
        <dbReference type="Proteomes" id="UP000321513"/>
    </source>
</evidence>
<evidence type="ECO:0000256" key="4">
    <source>
        <dbReference type="ARBA" id="ARBA00023136"/>
    </source>
</evidence>
<keyword evidence="4 5" id="KW-0472">Membrane</keyword>
<dbReference type="InterPro" id="IPR050768">
    <property type="entry name" value="UPF0353/GerABKA_families"/>
</dbReference>
<dbReference type="SMART" id="SM00327">
    <property type="entry name" value="VWA"/>
    <property type="match status" value="1"/>
</dbReference>